<evidence type="ECO:0000313" key="1">
    <source>
        <dbReference type="EMBL" id="KJA23043.1"/>
    </source>
</evidence>
<name>A0A0D2MHC4_HYPSF</name>
<evidence type="ECO:0000313" key="2">
    <source>
        <dbReference type="Proteomes" id="UP000054270"/>
    </source>
</evidence>
<sequence>MARKDPEGIRRVYGFLMNYRSIESARILQSTDGNFWMKEYFKREEAAFYGTSSTEGVEGVSGWRGFLKFAELKGCQQDIYQLFHESLCGYLTFSIKNRVAVEYPWYERETRSPQGRIFGLFPMLRSCSPILSENVEFLQSYACSR</sequence>
<dbReference type="AlphaFoldDB" id="A0A0D2MHC4"/>
<keyword evidence="2" id="KW-1185">Reference proteome</keyword>
<gene>
    <name evidence="1" type="ORF">HYPSUDRAFT_599819</name>
</gene>
<protein>
    <submittedName>
        <fullName evidence="1">Uncharacterized protein</fullName>
    </submittedName>
</protein>
<reference evidence="2" key="1">
    <citation type="submission" date="2014-04" db="EMBL/GenBank/DDBJ databases">
        <title>Evolutionary Origins and Diversification of the Mycorrhizal Mutualists.</title>
        <authorList>
            <consortium name="DOE Joint Genome Institute"/>
            <consortium name="Mycorrhizal Genomics Consortium"/>
            <person name="Kohler A."/>
            <person name="Kuo A."/>
            <person name="Nagy L.G."/>
            <person name="Floudas D."/>
            <person name="Copeland A."/>
            <person name="Barry K.W."/>
            <person name="Cichocki N."/>
            <person name="Veneault-Fourrey C."/>
            <person name="LaButti K."/>
            <person name="Lindquist E.A."/>
            <person name="Lipzen A."/>
            <person name="Lundell T."/>
            <person name="Morin E."/>
            <person name="Murat C."/>
            <person name="Riley R."/>
            <person name="Ohm R."/>
            <person name="Sun H."/>
            <person name="Tunlid A."/>
            <person name="Henrissat B."/>
            <person name="Grigoriev I.V."/>
            <person name="Hibbett D.S."/>
            <person name="Martin F."/>
        </authorList>
    </citation>
    <scope>NUCLEOTIDE SEQUENCE [LARGE SCALE GENOMIC DNA]</scope>
    <source>
        <strain evidence="2">FD-334 SS-4</strain>
    </source>
</reference>
<dbReference type="Proteomes" id="UP000054270">
    <property type="component" value="Unassembled WGS sequence"/>
</dbReference>
<proteinExistence type="predicted"/>
<dbReference type="EMBL" id="KN817545">
    <property type="protein sequence ID" value="KJA23043.1"/>
    <property type="molecule type" value="Genomic_DNA"/>
</dbReference>
<accession>A0A0D2MHC4</accession>
<organism evidence="1 2">
    <name type="scientific">Hypholoma sublateritium (strain FD-334 SS-4)</name>
    <dbReference type="NCBI Taxonomy" id="945553"/>
    <lineage>
        <taxon>Eukaryota</taxon>
        <taxon>Fungi</taxon>
        <taxon>Dikarya</taxon>
        <taxon>Basidiomycota</taxon>
        <taxon>Agaricomycotina</taxon>
        <taxon>Agaricomycetes</taxon>
        <taxon>Agaricomycetidae</taxon>
        <taxon>Agaricales</taxon>
        <taxon>Agaricineae</taxon>
        <taxon>Strophariaceae</taxon>
        <taxon>Hypholoma</taxon>
    </lineage>
</organism>